<proteinExistence type="inferred from homology"/>
<evidence type="ECO:0000259" key="8">
    <source>
        <dbReference type="Pfam" id="PF17763"/>
    </source>
</evidence>
<feature type="active site" evidence="6">
    <location>
        <position position="98"/>
    </location>
</feature>
<dbReference type="InterPro" id="IPR027473">
    <property type="entry name" value="L-asparaginase_C"/>
</dbReference>
<keyword evidence="9" id="KW-1185">Reference proteome</keyword>
<dbReference type="PANTHER" id="PTHR11707:SF28">
    <property type="entry name" value="60 KDA LYSOPHOSPHOLIPASE"/>
    <property type="match status" value="1"/>
</dbReference>
<dbReference type="OrthoDB" id="9788068at2"/>
<dbReference type="PIRSF" id="PIRSF001220">
    <property type="entry name" value="L-ASNase_gatD"/>
    <property type="match status" value="1"/>
</dbReference>
<feature type="active site" description="O-isoaspartyl threonine intermediate" evidence="3">
    <location>
        <position position="18"/>
    </location>
</feature>
<sequence length="355" mass="35575">MNPSSPRRRIAIVSTGGTIAGLSSRPGTRTDYRAGLLQADDLIASVRGLAGLADIEAESLAGIDSKDMHAGLWIALSHKVMSLLGRNDIDGVVVTHGTDTMEETAWWLALTVASDKPVVLTGAMLPADALSADGPLNLYEAVAVAASPAARGRGVLLSFAGRVHAAARVRKASASALDAFDSGEAGVEGWVRGATVEFARGAGPAHAGDETVAAQAADGATAAPAAAASVSGAAPRWPVAGYDVSALTAAALPRVAILASHAGVEAAFVEALVATGIEGLVIAGTGNGSVHGAIEEALVGPVADGLRVMLASRIGGAAVLRDRLPPGWTSAGALGPYKARISLMLELSGAARRRG</sequence>
<dbReference type="AlphaFoldDB" id="A0A8B6X5U0"/>
<evidence type="ECO:0000313" key="9">
    <source>
        <dbReference type="Proteomes" id="UP000675920"/>
    </source>
</evidence>
<reference evidence="10" key="1">
    <citation type="submission" date="2025-08" db="UniProtKB">
        <authorList>
            <consortium name="RefSeq"/>
        </authorList>
    </citation>
    <scope>IDENTIFICATION</scope>
</reference>
<organism evidence="9 10">
    <name type="scientific">Derxia gummosa DSM 723</name>
    <dbReference type="NCBI Taxonomy" id="1121388"/>
    <lineage>
        <taxon>Bacteria</taxon>
        <taxon>Pseudomonadati</taxon>
        <taxon>Pseudomonadota</taxon>
        <taxon>Betaproteobacteria</taxon>
        <taxon>Burkholderiales</taxon>
        <taxon>Alcaligenaceae</taxon>
        <taxon>Derxia</taxon>
    </lineage>
</organism>
<feature type="binding site" evidence="4">
    <location>
        <begin position="98"/>
        <end position="99"/>
    </location>
    <ligand>
        <name>substrate</name>
    </ligand>
</feature>
<keyword evidence="2" id="KW-0378">Hydrolase</keyword>
<accession>A0A8B6X5U0</accession>
<dbReference type="PROSITE" id="PS00917">
    <property type="entry name" value="ASN_GLN_ASE_2"/>
    <property type="match status" value="1"/>
</dbReference>
<dbReference type="InterPro" id="IPR040919">
    <property type="entry name" value="Asparaginase_C"/>
</dbReference>
<evidence type="ECO:0000256" key="1">
    <source>
        <dbReference type="ARBA" id="ARBA00010518"/>
    </source>
</evidence>
<dbReference type="PIRSF" id="PIRSF500176">
    <property type="entry name" value="L_ASNase"/>
    <property type="match status" value="1"/>
</dbReference>
<dbReference type="InterPro" id="IPR027475">
    <property type="entry name" value="Asparaginase/glutaminase_AS2"/>
</dbReference>
<dbReference type="Gene3D" id="3.40.50.40">
    <property type="match status" value="1"/>
</dbReference>
<dbReference type="Pfam" id="PF17763">
    <property type="entry name" value="Asparaginase_C"/>
    <property type="match status" value="1"/>
</dbReference>
<evidence type="ECO:0000259" key="7">
    <source>
        <dbReference type="Pfam" id="PF00710"/>
    </source>
</evidence>
<dbReference type="InterPro" id="IPR020827">
    <property type="entry name" value="Asparaginase/glutaminase_AS1"/>
</dbReference>
<name>A0A8B6X5U0_9BURK</name>
<evidence type="ECO:0000256" key="4">
    <source>
        <dbReference type="PIRSR" id="PIRSR001220-2"/>
    </source>
</evidence>
<feature type="domain" description="L-asparaginase N-terminal" evidence="7">
    <location>
        <begin position="9"/>
        <end position="200"/>
    </location>
</feature>
<dbReference type="PRINTS" id="PR00139">
    <property type="entry name" value="ASNGLNASE"/>
</dbReference>
<dbReference type="SMART" id="SM00870">
    <property type="entry name" value="Asparaginase"/>
    <property type="match status" value="1"/>
</dbReference>
<dbReference type="GO" id="GO:0006528">
    <property type="term" value="P:asparagine metabolic process"/>
    <property type="evidence" value="ECO:0007669"/>
    <property type="project" value="InterPro"/>
</dbReference>
<dbReference type="GO" id="GO:0004067">
    <property type="term" value="F:asparaginase activity"/>
    <property type="evidence" value="ECO:0007669"/>
    <property type="project" value="UniProtKB-UniRule"/>
</dbReference>
<evidence type="ECO:0000313" key="10">
    <source>
        <dbReference type="RefSeq" id="WP_028312340.1"/>
    </source>
</evidence>
<dbReference type="InterPro" id="IPR004550">
    <property type="entry name" value="AsnASE_II"/>
</dbReference>
<feature type="active site" evidence="5">
    <location>
        <position position="18"/>
    </location>
</feature>
<evidence type="ECO:0000256" key="2">
    <source>
        <dbReference type="ARBA" id="ARBA00022801"/>
    </source>
</evidence>
<comment type="similarity">
    <text evidence="1">Belongs to the asparaginase 1 family.</text>
</comment>
<dbReference type="SFLD" id="SFLDS00057">
    <property type="entry name" value="Glutaminase/Asparaginase"/>
    <property type="match status" value="1"/>
</dbReference>
<dbReference type="SUPFAM" id="SSF53774">
    <property type="entry name" value="Glutaminase/Asparaginase"/>
    <property type="match status" value="1"/>
</dbReference>
<dbReference type="InterPro" id="IPR027474">
    <property type="entry name" value="L-asparaginase_N"/>
</dbReference>
<dbReference type="Pfam" id="PF00710">
    <property type="entry name" value="Asparaginase"/>
    <property type="match status" value="1"/>
</dbReference>
<dbReference type="Proteomes" id="UP000675920">
    <property type="component" value="Unplaced"/>
</dbReference>
<evidence type="ECO:0000256" key="5">
    <source>
        <dbReference type="PROSITE-ProRule" id="PRU10099"/>
    </source>
</evidence>
<dbReference type="PROSITE" id="PS51732">
    <property type="entry name" value="ASN_GLN_ASE_3"/>
    <property type="match status" value="1"/>
</dbReference>
<dbReference type="FunFam" id="3.40.50.1170:FF:000001">
    <property type="entry name" value="L-asparaginase 2"/>
    <property type="match status" value="1"/>
</dbReference>
<evidence type="ECO:0000256" key="3">
    <source>
        <dbReference type="PIRSR" id="PIRSR001220-1"/>
    </source>
</evidence>
<dbReference type="InterPro" id="IPR006034">
    <property type="entry name" value="Asparaginase/glutaminase-like"/>
</dbReference>
<feature type="domain" description="Asparaginase/glutaminase C-terminal" evidence="8">
    <location>
        <begin position="254"/>
        <end position="348"/>
    </location>
</feature>
<dbReference type="Gene3D" id="3.40.50.1170">
    <property type="entry name" value="L-asparaginase, N-terminal domain"/>
    <property type="match status" value="1"/>
</dbReference>
<dbReference type="RefSeq" id="WP_028312340.1">
    <property type="nucleotide sequence ID" value="NZ_AXWS01000018.1"/>
</dbReference>
<protein>
    <submittedName>
        <fullName evidence="10">Asparaginase</fullName>
    </submittedName>
</protein>
<evidence type="ECO:0000256" key="6">
    <source>
        <dbReference type="PROSITE-ProRule" id="PRU10100"/>
    </source>
</evidence>
<dbReference type="InterPro" id="IPR036152">
    <property type="entry name" value="Asp/glu_Ase-like_sf"/>
</dbReference>
<dbReference type="CDD" id="cd08964">
    <property type="entry name" value="L-asparaginase_II"/>
    <property type="match status" value="1"/>
</dbReference>
<dbReference type="InterPro" id="IPR037152">
    <property type="entry name" value="L-asparaginase_N_sf"/>
</dbReference>
<dbReference type="PROSITE" id="PS00144">
    <property type="entry name" value="ASN_GLN_ASE_1"/>
    <property type="match status" value="1"/>
</dbReference>
<dbReference type="PANTHER" id="PTHR11707">
    <property type="entry name" value="L-ASPARAGINASE"/>
    <property type="match status" value="1"/>
</dbReference>
<feature type="binding site" evidence="4">
    <location>
        <position position="65"/>
    </location>
    <ligand>
        <name>substrate</name>
    </ligand>
</feature>